<dbReference type="CDD" id="cd03349">
    <property type="entry name" value="LbH_XAT"/>
    <property type="match status" value="1"/>
</dbReference>
<organism evidence="2 3">
    <name type="scientific">Stutzerimonas xanthomarina DSM 18231</name>
    <dbReference type="NCBI Taxonomy" id="1403346"/>
    <lineage>
        <taxon>Bacteria</taxon>
        <taxon>Pseudomonadati</taxon>
        <taxon>Pseudomonadota</taxon>
        <taxon>Gammaproteobacteria</taxon>
        <taxon>Pseudomonadales</taxon>
        <taxon>Pseudomonadaceae</taxon>
        <taxon>Stutzerimonas</taxon>
    </lineage>
</organism>
<comment type="similarity">
    <text evidence="1">Belongs to the transferase hexapeptide repeat family.</text>
</comment>
<dbReference type="InterPro" id="IPR011004">
    <property type="entry name" value="Trimer_LpxA-like_sf"/>
</dbReference>
<dbReference type="GO" id="GO:0016740">
    <property type="term" value="F:transferase activity"/>
    <property type="evidence" value="ECO:0007669"/>
    <property type="project" value="UniProtKB-KW"/>
</dbReference>
<dbReference type="SUPFAM" id="SSF51161">
    <property type="entry name" value="Trimeric LpxA-like enzymes"/>
    <property type="match status" value="1"/>
</dbReference>
<sequence length="207" mass="23036">MKLLRRLLVQAKKKTPKLQRAQEKFHLRYPSYSIGNGTYGMPEVYDWQEGSTLKVGAYCSIASNVQIFLGGLHRTDWITTFPFPAFIDEAADITDYNGSRGDVVIGNDVWLCSNCVILSGVTVGHGAVVACGSIVTRDVAPYSVVAGNPARHVRWRFPEEQRRVLLGIEWWNWPEADIRAASTLLCSSDVDALRAHATERSAKQQTP</sequence>
<dbReference type="Proteomes" id="UP000184000">
    <property type="component" value="Unassembled WGS sequence"/>
</dbReference>
<dbReference type="InterPro" id="IPR001451">
    <property type="entry name" value="Hexapep"/>
</dbReference>
<dbReference type="EMBL" id="FQXA01000001">
    <property type="protein sequence ID" value="SHG54230.1"/>
    <property type="molecule type" value="Genomic_DNA"/>
</dbReference>
<dbReference type="Pfam" id="PF00132">
    <property type="entry name" value="Hexapep"/>
    <property type="match status" value="1"/>
</dbReference>
<dbReference type="Gene3D" id="2.160.10.10">
    <property type="entry name" value="Hexapeptide repeat proteins"/>
    <property type="match status" value="1"/>
</dbReference>
<dbReference type="RefSeq" id="WP_073299038.1">
    <property type="nucleotide sequence ID" value="NZ_FQXA01000001.1"/>
</dbReference>
<name>A0A1M5KNF3_9GAMM</name>
<gene>
    <name evidence="2" type="ORF">SAMN02744645_0577</name>
</gene>
<dbReference type="AlphaFoldDB" id="A0A1M5KNF3"/>
<evidence type="ECO:0000256" key="1">
    <source>
        <dbReference type="ARBA" id="ARBA00007274"/>
    </source>
</evidence>
<dbReference type="GeneID" id="98639703"/>
<dbReference type="InterPro" id="IPR050179">
    <property type="entry name" value="Trans_hexapeptide_repeat"/>
</dbReference>
<evidence type="ECO:0000313" key="3">
    <source>
        <dbReference type="Proteomes" id="UP000184000"/>
    </source>
</evidence>
<keyword evidence="2" id="KW-0808">Transferase</keyword>
<reference evidence="2 3" key="1">
    <citation type="submission" date="2016-11" db="EMBL/GenBank/DDBJ databases">
        <authorList>
            <person name="Jaros S."/>
            <person name="Januszkiewicz K."/>
            <person name="Wedrychowicz H."/>
        </authorList>
    </citation>
    <scope>NUCLEOTIDE SEQUENCE [LARGE SCALE GENOMIC DNA]</scope>
    <source>
        <strain evidence="2 3">DSM 18231</strain>
    </source>
</reference>
<accession>A0A1M5KNF3</accession>
<dbReference type="PANTHER" id="PTHR43300">
    <property type="entry name" value="ACETYLTRANSFERASE"/>
    <property type="match status" value="1"/>
</dbReference>
<evidence type="ECO:0000313" key="2">
    <source>
        <dbReference type="EMBL" id="SHG54230.1"/>
    </source>
</evidence>
<protein>
    <submittedName>
        <fullName evidence="2">Acetyltransferase (Isoleucine patch superfamily)</fullName>
    </submittedName>
</protein>
<dbReference type="PANTHER" id="PTHR43300:SF11">
    <property type="entry name" value="ACETYLTRANSFERASE RV3034C-RELATED"/>
    <property type="match status" value="1"/>
</dbReference>
<proteinExistence type="inferred from homology"/>